<evidence type="ECO:0000313" key="2">
    <source>
        <dbReference type="Proteomes" id="UP001652663"/>
    </source>
</evidence>
<name>A0ABM4RPF7_BOSIN</name>
<feature type="region of interest" description="Disordered" evidence="1">
    <location>
        <begin position="1"/>
        <end position="179"/>
    </location>
</feature>
<accession>A0ABM4RPF7</accession>
<proteinExistence type="predicted"/>
<feature type="compositionally biased region" description="Polar residues" evidence="1">
    <location>
        <begin position="18"/>
        <end position="27"/>
    </location>
</feature>
<dbReference type="Proteomes" id="UP001652663">
    <property type="component" value="Chromosome 27"/>
</dbReference>
<organism evidence="2 3">
    <name type="scientific">Bos indicus</name>
    <name type="common">Zebu</name>
    <dbReference type="NCBI Taxonomy" id="9915"/>
    <lineage>
        <taxon>Eukaryota</taxon>
        <taxon>Metazoa</taxon>
        <taxon>Chordata</taxon>
        <taxon>Craniata</taxon>
        <taxon>Vertebrata</taxon>
        <taxon>Euteleostomi</taxon>
        <taxon>Mammalia</taxon>
        <taxon>Eutheria</taxon>
        <taxon>Laurasiatheria</taxon>
        <taxon>Artiodactyla</taxon>
        <taxon>Ruminantia</taxon>
        <taxon>Pecora</taxon>
        <taxon>Bovidae</taxon>
        <taxon>Bovinae</taxon>
        <taxon>Bos</taxon>
    </lineage>
</organism>
<gene>
    <name evidence="3" type="primary">SARAF</name>
</gene>
<dbReference type="GeneID" id="109553484"/>
<feature type="compositionally biased region" description="Low complexity" evidence="1">
    <location>
        <begin position="140"/>
        <end position="151"/>
    </location>
</feature>
<feature type="region of interest" description="Disordered" evidence="1">
    <location>
        <begin position="244"/>
        <end position="284"/>
    </location>
</feature>
<evidence type="ECO:0000313" key="3">
    <source>
        <dbReference type="RefSeq" id="XP_070637429.1"/>
    </source>
</evidence>
<reference evidence="3" key="1">
    <citation type="submission" date="2025-08" db="UniProtKB">
        <authorList>
            <consortium name="RefSeq"/>
        </authorList>
    </citation>
    <scope>IDENTIFICATION</scope>
    <source>
        <tissue evidence="3">Blood</tissue>
    </source>
</reference>
<keyword evidence="2" id="KW-1185">Reference proteome</keyword>
<evidence type="ECO:0000256" key="1">
    <source>
        <dbReference type="SAM" id="MobiDB-lite"/>
    </source>
</evidence>
<dbReference type="RefSeq" id="XP_070637429.1">
    <property type="nucleotide sequence ID" value="XM_070781328.1"/>
</dbReference>
<feature type="compositionally biased region" description="Low complexity" evidence="1">
    <location>
        <begin position="250"/>
        <end position="261"/>
    </location>
</feature>
<feature type="compositionally biased region" description="Low complexity" evidence="1">
    <location>
        <begin position="74"/>
        <end position="83"/>
    </location>
</feature>
<sequence>MTPIFHNWHLWRPPQPPQNHTVQNPRLQTPAKRVSVEPSGWLRDSERPAGPLQFFAPGGDGRELGGRAQHRAGADAGAADPAQSFPGGRRAHRGPEAGGWGRGRGEPGVSRQRREPRGARRVPGDGVWAPRGPPVPSLGAAAQPARAQRPRPTFDAGHGGDVAPASGTRGGGGGLETVDARRRRPDNTRKCATQHFRRRLTLARGRGGRGGRAGLGTVGPGPFLLSCAVVGLSLSKAFRPRLGSGAVETPASSRSPQRASRNLPHPLRRKNATGSRPLGTRGVMPLGESFSVLQRAPSSFPPPSCNKGAVRPVGWPAIGSSLSDTEPGFW</sequence>
<protein>
    <submittedName>
        <fullName evidence="3">Store-operated calcium entry-associated regulatory factor isoform X2</fullName>
    </submittedName>
</protein>